<keyword evidence="1" id="KW-0456">Lyase</keyword>
<name>A0A090WAF7_9FLAO</name>
<gene>
    <name evidence="1" type="ORF">JCM19302_1805</name>
</gene>
<comment type="caution">
    <text evidence="1">The sequence shown here is derived from an EMBL/GenBank/DDBJ whole genome shotgun (WGS) entry which is preliminary data.</text>
</comment>
<dbReference type="EC" id="4.2.1.18" evidence="1"/>
<evidence type="ECO:0000313" key="1">
    <source>
        <dbReference type="EMBL" id="GAL73208.1"/>
    </source>
</evidence>
<sequence length="51" mass="5943">MAGYNPEALIEMKKVMWKGTEDWDALLAERAKISGRLVLSKFTKNTLKRFR</sequence>
<reference evidence="1 2" key="1">
    <citation type="journal article" date="2014" name="Genome Announc.">
        <title>Draft Genome Sequence of Marine Flavobacterium Jejuia pallidilutea Strain 11shimoA1 and Pigmentation Mutants.</title>
        <authorList>
            <person name="Takatani N."/>
            <person name="Nakanishi M."/>
            <person name="Meirelles P."/>
            <person name="Mino S."/>
            <person name="Suda W."/>
            <person name="Oshima K."/>
            <person name="Hattori M."/>
            <person name="Ohkuma M."/>
            <person name="Hosokawa M."/>
            <person name="Miyashita K."/>
            <person name="Thompson F.L."/>
            <person name="Niwa A."/>
            <person name="Sawabe T."/>
            <person name="Sawabe T."/>
        </authorList>
    </citation>
    <scope>NUCLEOTIDE SEQUENCE [LARGE SCALE GENOMIC DNA]</scope>
    <source>
        <strain evidence="2">JCM19302</strain>
    </source>
</reference>
<organism evidence="1 2">
    <name type="scientific">Jejuia pallidilutea</name>
    <dbReference type="NCBI Taxonomy" id="504487"/>
    <lineage>
        <taxon>Bacteria</taxon>
        <taxon>Pseudomonadati</taxon>
        <taxon>Bacteroidota</taxon>
        <taxon>Flavobacteriia</taxon>
        <taxon>Flavobacteriales</taxon>
        <taxon>Flavobacteriaceae</taxon>
        <taxon>Jejuia</taxon>
    </lineage>
</organism>
<accession>A0A090WAF7</accession>
<dbReference type="GO" id="GO:0004490">
    <property type="term" value="F:methylglutaconyl-CoA hydratase activity"/>
    <property type="evidence" value="ECO:0007669"/>
    <property type="project" value="UniProtKB-EC"/>
</dbReference>
<dbReference type="AlphaFoldDB" id="A0A090WAF7"/>
<proteinExistence type="predicted"/>
<evidence type="ECO:0000313" key="2">
    <source>
        <dbReference type="Proteomes" id="UP000029646"/>
    </source>
</evidence>
<protein>
    <submittedName>
        <fullName evidence="1">Methylglutaconyl-CoA hydratase</fullName>
        <ecNumber evidence="1">4.2.1.18</ecNumber>
    </submittedName>
</protein>
<dbReference type="Proteomes" id="UP000029646">
    <property type="component" value="Unassembled WGS sequence"/>
</dbReference>
<dbReference type="EMBL" id="BBNS01000043">
    <property type="protein sequence ID" value="GAL73208.1"/>
    <property type="molecule type" value="Genomic_DNA"/>
</dbReference>